<dbReference type="InterPro" id="IPR033454">
    <property type="entry name" value="RecG_wedge"/>
</dbReference>
<dbReference type="EC" id="5.6.2.4" evidence="13 15"/>
<comment type="caution">
    <text evidence="18">The sequence shown here is derived from an EMBL/GenBank/DDBJ whole genome shotgun (WGS) entry which is preliminary data.</text>
</comment>
<dbReference type="Gene3D" id="2.40.50.140">
    <property type="entry name" value="Nucleic acid-binding proteins"/>
    <property type="match status" value="1"/>
</dbReference>
<dbReference type="InterPro" id="IPR004609">
    <property type="entry name" value="ATP-dep_DNA_helicase_RecG"/>
</dbReference>
<dbReference type="CDD" id="cd04488">
    <property type="entry name" value="RecG_wedge_OBF"/>
    <property type="match status" value="1"/>
</dbReference>
<evidence type="ECO:0000313" key="18">
    <source>
        <dbReference type="EMBL" id="OZC03368.1"/>
    </source>
</evidence>
<evidence type="ECO:0000256" key="7">
    <source>
        <dbReference type="ARBA" id="ARBA00022840"/>
    </source>
</evidence>
<dbReference type="InterPro" id="IPR045562">
    <property type="entry name" value="RecG_dom3_C"/>
</dbReference>
<name>A0A259U0J2_9BACT</name>
<sequence length="704" mass="78085">MASGDPNPTVLDTDIQELPGVGERRAEPLRKAGISTFRDLLRHYPRRYLDRSTVTPIRQIVEGGTEAIMVVGTVTGKSQVGQGRKVRFELKVTDESGGTLKAVWFRGGHYIGRQFRNGDRLALHGKVEKYGSTFSMAHPDFDKLDDAKAALDTGRIIPLYPGTAALEKVGLTSRAFRRLIYGLFKEHGLAIPEVLPESVRQRHDLIAGNVALRAVHFPKSRDELGRAVRRLKFEEFFFLQLLLALTKGRQKREPGTTLAGMGPLARRFVEDVLPFEMTGAQKKALRHIAQDTASGAQMSRLVQGDVGSGKTVVGVAAMLMAVDAGFQAAFMAPTEILTEQHYANIKSYLEPLDLNVQLLIGGQRKKLREEILESVAGGEADVVVGTHAIIEDTVAFKNLGLAVVDEQHRFGVMQRASMFRKGLRPHMLMMTATPIPRSLAMTVYGDLDVTVMDELPAGRKPIDTRLYTEKRREDMYAFLKEQLREGQQAYVVYPLVEESEKLDLKDAETGASELMERFRPYKVDLVHGRMLAYEKDEAMERFKGGETDILVATTVIEVGVDVPNATVMVIEHAERFGLSQLHQLRGRVGRGGDQSYCFLMADYKQTAESKERLQAMVETTDGFVISETDLRIRGAGDFFGTRQSGLPDLKIGDVVRDQEILGEAREAAFALVESDPELRAPEVASAREHFARTAPKSLGFARVG</sequence>
<evidence type="ECO:0000256" key="12">
    <source>
        <dbReference type="ARBA" id="ARBA00034617"/>
    </source>
</evidence>
<dbReference type="OrthoDB" id="9804325at2"/>
<dbReference type="Pfam" id="PF19833">
    <property type="entry name" value="RecG_dom3_C"/>
    <property type="match status" value="1"/>
</dbReference>
<keyword evidence="19" id="KW-1185">Reference proteome</keyword>
<accession>A0A259U0J2</accession>
<feature type="domain" description="Helicase C-terminal" evidence="17">
    <location>
        <begin position="471"/>
        <end position="636"/>
    </location>
</feature>
<reference evidence="18 19" key="1">
    <citation type="submission" date="2016-11" db="EMBL/GenBank/DDBJ databases">
        <title>Study of marine rhodopsin-containing bacteria.</title>
        <authorList>
            <person name="Yoshizawa S."/>
            <person name="Kumagai Y."/>
            <person name="Kogure K."/>
        </authorList>
    </citation>
    <scope>NUCLEOTIDE SEQUENCE [LARGE SCALE GENOMIC DNA]</scope>
    <source>
        <strain evidence="18 19">SG-29</strain>
    </source>
</reference>
<dbReference type="NCBIfam" id="NF008165">
    <property type="entry name" value="PRK10917.1-3"/>
    <property type="match status" value="1"/>
</dbReference>
<keyword evidence="9 15" id="KW-0233">DNA recombination</keyword>
<keyword evidence="7 15" id="KW-0067">ATP-binding</keyword>
<dbReference type="Pfam" id="PF00270">
    <property type="entry name" value="DEAD"/>
    <property type="match status" value="1"/>
</dbReference>
<evidence type="ECO:0000256" key="14">
    <source>
        <dbReference type="ARBA" id="ARBA00048988"/>
    </source>
</evidence>
<keyword evidence="3 15" id="KW-0547">Nucleotide-binding</keyword>
<dbReference type="GO" id="GO:0006310">
    <property type="term" value="P:DNA recombination"/>
    <property type="evidence" value="ECO:0007669"/>
    <property type="project" value="UniProtKB-UniRule"/>
</dbReference>
<evidence type="ECO:0000256" key="6">
    <source>
        <dbReference type="ARBA" id="ARBA00022806"/>
    </source>
</evidence>
<comment type="similarity">
    <text evidence="1 15">Belongs to the helicase family. RecG subfamily.</text>
</comment>
<dbReference type="CDD" id="cd18811">
    <property type="entry name" value="SF2_C_RecG"/>
    <property type="match status" value="1"/>
</dbReference>
<dbReference type="CDD" id="cd17992">
    <property type="entry name" value="DEXHc_RecG"/>
    <property type="match status" value="1"/>
</dbReference>
<dbReference type="Gene3D" id="1.10.150.20">
    <property type="entry name" value="5' to 3' exonuclease, C-terminal subdomain"/>
    <property type="match status" value="1"/>
</dbReference>
<evidence type="ECO:0000259" key="16">
    <source>
        <dbReference type="PROSITE" id="PS51192"/>
    </source>
</evidence>
<evidence type="ECO:0000256" key="5">
    <source>
        <dbReference type="ARBA" id="ARBA00022801"/>
    </source>
</evidence>
<dbReference type="InterPro" id="IPR027417">
    <property type="entry name" value="P-loop_NTPase"/>
</dbReference>
<dbReference type="GO" id="GO:0005524">
    <property type="term" value="F:ATP binding"/>
    <property type="evidence" value="ECO:0007669"/>
    <property type="project" value="UniProtKB-KW"/>
</dbReference>
<dbReference type="SUPFAM" id="SSF52540">
    <property type="entry name" value="P-loop containing nucleoside triphosphate hydrolases"/>
    <property type="match status" value="2"/>
</dbReference>
<comment type="catalytic activity">
    <reaction evidence="14 15">
        <text>ATP + H2O = ADP + phosphate + H(+)</text>
        <dbReference type="Rhea" id="RHEA:13065"/>
        <dbReference type="ChEBI" id="CHEBI:15377"/>
        <dbReference type="ChEBI" id="CHEBI:15378"/>
        <dbReference type="ChEBI" id="CHEBI:30616"/>
        <dbReference type="ChEBI" id="CHEBI:43474"/>
        <dbReference type="ChEBI" id="CHEBI:456216"/>
        <dbReference type="EC" id="5.6.2.4"/>
    </reaction>
</comment>
<dbReference type="GO" id="GO:0003677">
    <property type="term" value="F:DNA binding"/>
    <property type="evidence" value="ECO:0007669"/>
    <property type="project" value="UniProtKB-KW"/>
</dbReference>
<dbReference type="SUPFAM" id="SSF50249">
    <property type="entry name" value="Nucleic acid-binding proteins"/>
    <property type="match status" value="1"/>
</dbReference>
<keyword evidence="10 15" id="KW-0234">DNA repair</keyword>
<dbReference type="InParanoid" id="A0A259U0J2"/>
<dbReference type="GO" id="GO:0043138">
    <property type="term" value="F:3'-5' DNA helicase activity"/>
    <property type="evidence" value="ECO:0007669"/>
    <property type="project" value="UniProtKB-EC"/>
</dbReference>
<dbReference type="Proteomes" id="UP000216446">
    <property type="component" value="Unassembled WGS sequence"/>
</dbReference>
<dbReference type="InterPro" id="IPR011545">
    <property type="entry name" value="DEAD/DEAH_box_helicase_dom"/>
</dbReference>
<evidence type="ECO:0000256" key="9">
    <source>
        <dbReference type="ARBA" id="ARBA00023172"/>
    </source>
</evidence>
<keyword evidence="6 15" id="KW-0347">Helicase</keyword>
<dbReference type="PANTHER" id="PTHR47964">
    <property type="entry name" value="ATP-DEPENDENT DNA HELICASE HOMOLOG RECG, CHLOROPLASTIC"/>
    <property type="match status" value="1"/>
</dbReference>
<keyword evidence="5 15" id="KW-0378">Hydrolase</keyword>
<dbReference type="NCBIfam" id="TIGR00643">
    <property type="entry name" value="recG"/>
    <property type="match status" value="1"/>
</dbReference>
<dbReference type="Pfam" id="PF00271">
    <property type="entry name" value="Helicase_C"/>
    <property type="match status" value="1"/>
</dbReference>
<dbReference type="NCBIfam" id="NF008168">
    <property type="entry name" value="PRK10917.2-2"/>
    <property type="match status" value="1"/>
</dbReference>
<dbReference type="Gene3D" id="3.40.50.300">
    <property type="entry name" value="P-loop containing nucleotide triphosphate hydrolases"/>
    <property type="match status" value="2"/>
</dbReference>
<comment type="catalytic activity">
    <reaction evidence="12 15">
        <text>Couples ATP hydrolysis with the unwinding of duplex DNA by translocating in the 3'-5' direction.</text>
        <dbReference type="EC" id="5.6.2.4"/>
    </reaction>
</comment>
<proteinExistence type="inferred from homology"/>
<gene>
    <name evidence="18" type="ORF">BSZ36_10485</name>
</gene>
<dbReference type="SMART" id="SM00490">
    <property type="entry name" value="HELICc"/>
    <property type="match status" value="1"/>
</dbReference>
<keyword evidence="11" id="KW-0413">Isomerase</keyword>
<dbReference type="GO" id="GO:0006281">
    <property type="term" value="P:DNA repair"/>
    <property type="evidence" value="ECO:0007669"/>
    <property type="project" value="UniProtKB-UniRule"/>
</dbReference>
<evidence type="ECO:0000256" key="11">
    <source>
        <dbReference type="ARBA" id="ARBA00023235"/>
    </source>
</evidence>
<evidence type="ECO:0000256" key="1">
    <source>
        <dbReference type="ARBA" id="ARBA00007504"/>
    </source>
</evidence>
<dbReference type="InterPro" id="IPR014001">
    <property type="entry name" value="Helicase_ATP-bd"/>
</dbReference>
<dbReference type="AlphaFoldDB" id="A0A259U0J2"/>
<dbReference type="InterPro" id="IPR047112">
    <property type="entry name" value="RecG/Mfd"/>
</dbReference>
<evidence type="ECO:0000259" key="17">
    <source>
        <dbReference type="PROSITE" id="PS51194"/>
    </source>
</evidence>
<dbReference type="PANTHER" id="PTHR47964:SF1">
    <property type="entry name" value="ATP-DEPENDENT DNA HELICASE HOMOLOG RECG, CHLOROPLASTIC"/>
    <property type="match status" value="1"/>
</dbReference>
<evidence type="ECO:0000256" key="3">
    <source>
        <dbReference type="ARBA" id="ARBA00022741"/>
    </source>
</evidence>
<evidence type="ECO:0000256" key="8">
    <source>
        <dbReference type="ARBA" id="ARBA00023125"/>
    </source>
</evidence>
<dbReference type="EMBL" id="MQWB01000001">
    <property type="protein sequence ID" value="OZC03368.1"/>
    <property type="molecule type" value="Genomic_DNA"/>
</dbReference>
<dbReference type="InterPro" id="IPR001650">
    <property type="entry name" value="Helicase_C-like"/>
</dbReference>
<comment type="function">
    <text evidence="15">Plays a critical role in recombination and DNA repair. Helps process Holliday junction intermediates to mature products by catalyzing branch migration. Has replication fork regression activity, unwinds stalled or blocked replication forks to make a HJ that can be resolved. Has a DNA unwinding activity characteristic of a DNA helicase with 3'-5' polarity.</text>
</comment>
<evidence type="ECO:0000256" key="4">
    <source>
        <dbReference type="ARBA" id="ARBA00022763"/>
    </source>
</evidence>
<evidence type="ECO:0000256" key="15">
    <source>
        <dbReference type="RuleBase" id="RU363016"/>
    </source>
</evidence>
<dbReference type="InterPro" id="IPR012340">
    <property type="entry name" value="NA-bd_OB-fold"/>
</dbReference>
<evidence type="ECO:0000313" key="19">
    <source>
        <dbReference type="Proteomes" id="UP000216446"/>
    </source>
</evidence>
<evidence type="ECO:0000256" key="13">
    <source>
        <dbReference type="ARBA" id="ARBA00034808"/>
    </source>
</evidence>
<dbReference type="Pfam" id="PF17191">
    <property type="entry name" value="RecG_wedge"/>
    <property type="match status" value="1"/>
</dbReference>
<dbReference type="PROSITE" id="PS51194">
    <property type="entry name" value="HELICASE_CTER"/>
    <property type="match status" value="1"/>
</dbReference>
<protein>
    <recommendedName>
        <fullName evidence="2 15">ATP-dependent DNA helicase RecG</fullName>
        <ecNumber evidence="13 15">5.6.2.4</ecNumber>
    </recommendedName>
</protein>
<evidence type="ECO:0000256" key="2">
    <source>
        <dbReference type="ARBA" id="ARBA00017846"/>
    </source>
</evidence>
<keyword evidence="8" id="KW-0238">DNA-binding</keyword>
<dbReference type="FunCoup" id="A0A259U0J2">
    <property type="interactions" value="466"/>
</dbReference>
<evidence type="ECO:0000256" key="10">
    <source>
        <dbReference type="ARBA" id="ARBA00023204"/>
    </source>
</evidence>
<organism evidence="18 19">
    <name type="scientific">Rubricoccus marinus</name>
    <dbReference type="NCBI Taxonomy" id="716817"/>
    <lineage>
        <taxon>Bacteria</taxon>
        <taxon>Pseudomonadati</taxon>
        <taxon>Rhodothermota</taxon>
        <taxon>Rhodothermia</taxon>
        <taxon>Rhodothermales</taxon>
        <taxon>Rubricoccaceae</taxon>
        <taxon>Rubricoccus</taxon>
    </lineage>
</organism>
<dbReference type="SMART" id="SM00487">
    <property type="entry name" value="DEXDc"/>
    <property type="match status" value="1"/>
</dbReference>
<feature type="domain" description="Helicase ATP-binding" evidence="16">
    <location>
        <begin position="291"/>
        <end position="452"/>
    </location>
</feature>
<dbReference type="GO" id="GO:0016887">
    <property type="term" value="F:ATP hydrolysis activity"/>
    <property type="evidence" value="ECO:0007669"/>
    <property type="project" value="RHEA"/>
</dbReference>
<dbReference type="PROSITE" id="PS51192">
    <property type="entry name" value="HELICASE_ATP_BIND_1"/>
    <property type="match status" value="1"/>
</dbReference>
<keyword evidence="4 15" id="KW-0227">DNA damage</keyword>